<gene>
    <name evidence="8" type="primary">HORM2</name>
    <name evidence="8" type="ORF">TR159838</name>
</gene>
<dbReference type="Pfam" id="PF20826">
    <property type="entry name" value="PHD_5"/>
    <property type="match status" value="1"/>
</dbReference>
<comment type="subcellular location">
    <subcellularLocation>
        <location evidence="2">Chromosome</location>
    </subcellularLocation>
    <subcellularLocation>
        <location evidence="1">Nucleus</location>
    </subcellularLocation>
</comment>
<dbReference type="InterPro" id="IPR051294">
    <property type="entry name" value="HORMA_MeioticProgression"/>
</dbReference>
<keyword evidence="4" id="KW-0539">Nucleus</keyword>
<sequence>MSSAVPVTPVKGQWQKTFPVQINTDTLSIVFVKKLFAVAVSNVAYVRRLFPENAFFEKNLEGIRLKILKEEASCPGSCKVVFWLRGCFDAIEKRYLKKATLALYEDPQKPHEITESFSFGFRYGASGASMDMSSDSPSFVELADELLPSEKTEDVKLQTKNLLNTILNAGKFLGQLPKKMTLTMKLQYYESAPSDYLPKGFKTDDSPDFVFAAGPVNIKMGLIETGFHSVRMVAHTSSYLFIPPDEKSKASLTVKNGDSGTQKHTITSTNSNIAHTPRSSCQQTQPDMSDTNLEGEFEVSCPCGINEDCGVMILCDGCESWQHAVCFRIIDEADVPKSHLCRDCAKTKENMLDNGSVTDSTILDLSNEQVKSVCLFRRALFLCANNDMLSVCSISKQLGVNANVAKGLMNKLQNEGAVKDVRGRSGNKAVLKAHVEGVLLPRFFYMSNQPASPQHRREDGSLCTRAPTPPSSLERKHSGSDKRHQPSDLNELHMAAERLTLQKDPELQLLSQESADSPTPCKRRRICNVVNTPIPVTLR</sequence>
<evidence type="ECO:0000256" key="5">
    <source>
        <dbReference type="ARBA" id="ARBA00023254"/>
    </source>
</evidence>
<dbReference type="InterPro" id="IPR011011">
    <property type="entry name" value="Znf_FYVE_PHD"/>
</dbReference>
<feature type="domain" description="HORMA" evidence="7">
    <location>
        <begin position="26"/>
        <end position="234"/>
    </location>
</feature>
<evidence type="ECO:0000256" key="6">
    <source>
        <dbReference type="SAM" id="MobiDB-lite"/>
    </source>
</evidence>
<protein>
    <submittedName>
        <fullName evidence="8">HORMA domain-containing protein 2</fullName>
    </submittedName>
</protein>
<evidence type="ECO:0000313" key="8">
    <source>
        <dbReference type="EMBL" id="JAP55670.1"/>
    </source>
</evidence>
<reference evidence="8" key="1">
    <citation type="submission" date="2016-01" db="EMBL/GenBank/DDBJ databases">
        <title>Reference transcriptome for the parasite Schistocephalus solidus: insights into the molecular evolution of parasitism.</title>
        <authorList>
            <person name="Hebert F.O."/>
            <person name="Grambauer S."/>
            <person name="Barber I."/>
            <person name="Landry C.R."/>
            <person name="Aubin-Horth N."/>
        </authorList>
    </citation>
    <scope>NUCLEOTIDE SEQUENCE</scope>
</reference>
<dbReference type="PANTHER" id="PTHR48225:SF7">
    <property type="entry name" value="MEIOSIS-SPECIFIC PROTEIN HOP1"/>
    <property type="match status" value="1"/>
</dbReference>
<evidence type="ECO:0000256" key="3">
    <source>
        <dbReference type="ARBA" id="ARBA00022454"/>
    </source>
</evidence>
<feature type="region of interest" description="Disordered" evidence="6">
    <location>
        <begin position="252"/>
        <end position="289"/>
    </location>
</feature>
<dbReference type="PANTHER" id="PTHR48225">
    <property type="entry name" value="HORMA DOMAIN-CONTAINING PROTEIN 1"/>
    <property type="match status" value="1"/>
</dbReference>
<evidence type="ECO:0000256" key="2">
    <source>
        <dbReference type="ARBA" id="ARBA00004286"/>
    </source>
</evidence>
<evidence type="ECO:0000256" key="4">
    <source>
        <dbReference type="ARBA" id="ARBA00023242"/>
    </source>
</evidence>
<keyword evidence="5" id="KW-0469">Meiosis</keyword>
<dbReference type="Gene3D" id="3.30.40.10">
    <property type="entry name" value="Zinc/RING finger domain, C3HC4 (zinc finger)"/>
    <property type="match status" value="1"/>
</dbReference>
<feature type="compositionally biased region" description="Basic and acidic residues" evidence="6">
    <location>
        <begin position="473"/>
        <end position="488"/>
    </location>
</feature>
<dbReference type="AlphaFoldDB" id="A0A0X3PWY7"/>
<dbReference type="SUPFAM" id="SSF57903">
    <property type="entry name" value="FYVE/PHD zinc finger"/>
    <property type="match status" value="1"/>
</dbReference>
<dbReference type="GO" id="GO:0005634">
    <property type="term" value="C:nucleus"/>
    <property type="evidence" value="ECO:0007669"/>
    <property type="project" value="UniProtKB-SubCell"/>
</dbReference>
<dbReference type="PROSITE" id="PS50815">
    <property type="entry name" value="HORMA"/>
    <property type="match status" value="1"/>
</dbReference>
<proteinExistence type="predicted"/>
<accession>A0A0X3PWY7</accession>
<dbReference type="SUPFAM" id="SSF56019">
    <property type="entry name" value="The spindle assembly checkpoint protein mad2"/>
    <property type="match status" value="1"/>
</dbReference>
<evidence type="ECO:0000259" key="7">
    <source>
        <dbReference type="PROSITE" id="PS50815"/>
    </source>
</evidence>
<dbReference type="GO" id="GO:0005694">
    <property type="term" value="C:chromosome"/>
    <property type="evidence" value="ECO:0007669"/>
    <property type="project" value="UniProtKB-SubCell"/>
</dbReference>
<keyword evidence="3" id="KW-0158">Chromosome</keyword>
<dbReference type="GO" id="GO:0051321">
    <property type="term" value="P:meiotic cell cycle"/>
    <property type="evidence" value="ECO:0007669"/>
    <property type="project" value="UniProtKB-KW"/>
</dbReference>
<feature type="region of interest" description="Disordered" evidence="6">
    <location>
        <begin position="450"/>
        <end position="488"/>
    </location>
</feature>
<organism evidence="8">
    <name type="scientific">Schistocephalus solidus</name>
    <name type="common">Tapeworm</name>
    <dbReference type="NCBI Taxonomy" id="70667"/>
    <lineage>
        <taxon>Eukaryota</taxon>
        <taxon>Metazoa</taxon>
        <taxon>Spiralia</taxon>
        <taxon>Lophotrochozoa</taxon>
        <taxon>Platyhelminthes</taxon>
        <taxon>Cestoda</taxon>
        <taxon>Eucestoda</taxon>
        <taxon>Diphyllobothriidea</taxon>
        <taxon>Diphyllobothriidae</taxon>
        <taxon>Schistocephalus</taxon>
    </lineage>
</organism>
<dbReference type="EMBL" id="GEEE01007555">
    <property type="protein sequence ID" value="JAP55670.1"/>
    <property type="molecule type" value="Transcribed_RNA"/>
</dbReference>
<dbReference type="Gene3D" id="3.30.900.10">
    <property type="entry name" value="HORMA domain"/>
    <property type="match status" value="1"/>
</dbReference>
<dbReference type="InterPro" id="IPR003511">
    <property type="entry name" value="HORMA_dom"/>
</dbReference>
<dbReference type="Pfam" id="PF02301">
    <property type="entry name" value="HORMA"/>
    <property type="match status" value="1"/>
</dbReference>
<dbReference type="InterPro" id="IPR013083">
    <property type="entry name" value="Znf_RING/FYVE/PHD"/>
</dbReference>
<evidence type="ECO:0000256" key="1">
    <source>
        <dbReference type="ARBA" id="ARBA00004123"/>
    </source>
</evidence>
<dbReference type="InterPro" id="IPR036570">
    <property type="entry name" value="HORMA_dom_sf"/>
</dbReference>
<name>A0A0X3PWY7_SCHSO</name>